<reference evidence="13 14" key="1">
    <citation type="submission" date="2016-10" db="EMBL/GenBank/DDBJ databases">
        <authorList>
            <person name="Varghese N."/>
            <person name="Submissions S."/>
        </authorList>
    </citation>
    <scope>NUCLEOTIDE SEQUENCE [LARGE SCALE GENOMIC DNA]</scope>
    <source>
        <strain evidence="13 14">DSM 1361</strain>
    </source>
</reference>
<dbReference type="InterPro" id="IPR005821">
    <property type="entry name" value="Ion_trans_dom"/>
</dbReference>
<dbReference type="PANTHER" id="PTHR45628:SF7">
    <property type="entry name" value="VOLTAGE-DEPENDENT CALCIUM CHANNEL TYPE A SUBUNIT ALPHA-1"/>
    <property type="match status" value="1"/>
</dbReference>
<feature type="transmembrane region" description="Helical" evidence="11">
    <location>
        <begin position="238"/>
        <end position="262"/>
    </location>
</feature>
<evidence type="ECO:0000256" key="3">
    <source>
        <dbReference type="ARBA" id="ARBA00022692"/>
    </source>
</evidence>
<dbReference type="Gene3D" id="1.10.287.70">
    <property type="match status" value="1"/>
</dbReference>
<dbReference type="Proteomes" id="UP000243745">
    <property type="component" value="Unassembled WGS sequence"/>
</dbReference>
<evidence type="ECO:0000256" key="6">
    <source>
        <dbReference type="ARBA" id="ARBA00022989"/>
    </source>
</evidence>
<evidence type="ECO:0000259" key="12">
    <source>
        <dbReference type="Pfam" id="PF00520"/>
    </source>
</evidence>
<comment type="subcellular location">
    <subcellularLocation>
        <location evidence="1">Membrane</location>
        <topology evidence="1">Multi-pass membrane protein</topology>
    </subcellularLocation>
</comment>
<proteinExistence type="predicted"/>
<keyword evidence="7" id="KW-0406">Ion transport</keyword>
<evidence type="ECO:0000256" key="4">
    <source>
        <dbReference type="ARBA" id="ARBA00022837"/>
    </source>
</evidence>
<evidence type="ECO:0000256" key="11">
    <source>
        <dbReference type="SAM" id="Phobius"/>
    </source>
</evidence>
<feature type="transmembrane region" description="Helical" evidence="11">
    <location>
        <begin position="20"/>
        <end position="42"/>
    </location>
</feature>
<evidence type="ECO:0000256" key="7">
    <source>
        <dbReference type="ARBA" id="ARBA00023065"/>
    </source>
</evidence>
<evidence type="ECO:0000256" key="10">
    <source>
        <dbReference type="ARBA" id="ARBA00023303"/>
    </source>
</evidence>
<feature type="transmembrane region" description="Helical" evidence="11">
    <location>
        <begin position="80"/>
        <end position="110"/>
    </location>
</feature>
<organism evidence="13 14">
    <name type="scientific">Ruminobacter amylophilus</name>
    <dbReference type="NCBI Taxonomy" id="867"/>
    <lineage>
        <taxon>Bacteria</taxon>
        <taxon>Pseudomonadati</taxon>
        <taxon>Pseudomonadota</taxon>
        <taxon>Gammaproteobacteria</taxon>
        <taxon>Aeromonadales</taxon>
        <taxon>Succinivibrionaceae</taxon>
        <taxon>Ruminobacter</taxon>
    </lineage>
</organism>
<keyword evidence="9" id="KW-0325">Glycoprotein</keyword>
<dbReference type="GO" id="GO:0008331">
    <property type="term" value="F:high voltage-gated calcium channel activity"/>
    <property type="evidence" value="ECO:0007669"/>
    <property type="project" value="TreeGrafter"/>
</dbReference>
<sequence length="324" mass="37037">MLKNFFSGLIDRKNHRPCVGFEYFISAVIVLNALTAGLMLSYPRPELRFFDSLCVAVFCVELVIRFIASRSVKAYFTDPLQIFDILVVVCCLIPENFVSSANVLVGLRVVRLLRITRFISMNREMSTVIKVLLKSVMSLYRVTILMLVFVYVFSIIGVGLFRMPDPVSVSAEESAVYERFKEESQNYFVGKNVDPFGSVSESMFTLFKVVTGDDWSNLRNNLVMASELGIVRAPSWVITFYFTAWFIFGAYLLLNLLVGAILQNYEELYSKVRARNSSEQREREINEKVSDLVAELVRAVEDEKLSSEEKRALVQKAMNIIHRD</sequence>
<dbReference type="EMBL" id="FOXF01000003">
    <property type="protein sequence ID" value="SFP04641.1"/>
    <property type="molecule type" value="Genomic_DNA"/>
</dbReference>
<dbReference type="GO" id="GO:0098703">
    <property type="term" value="P:calcium ion import across plasma membrane"/>
    <property type="evidence" value="ECO:0007669"/>
    <property type="project" value="TreeGrafter"/>
</dbReference>
<dbReference type="GO" id="GO:0005891">
    <property type="term" value="C:voltage-gated calcium channel complex"/>
    <property type="evidence" value="ECO:0007669"/>
    <property type="project" value="TreeGrafter"/>
</dbReference>
<keyword evidence="2" id="KW-0813">Transport</keyword>
<evidence type="ECO:0000256" key="2">
    <source>
        <dbReference type="ARBA" id="ARBA00022448"/>
    </source>
</evidence>
<keyword evidence="8 11" id="KW-0472">Membrane</keyword>
<dbReference type="PANTHER" id="PTHR45628">
    <property type="entry name" value="VOLTAGE-DEPENDENT CALCIUM CHANNEL TYPE A SUBUNIT ALPHA-1"/>
    <property type="match status" value="1"/>
</dbReference>
<dbReference type="OrthoDB" id="5297065at2"/>
<evidence type="ECO:0000256" key="9">
    <source>
        <dbReference type="ARBA" id="ARBA00023180"/>
    </source>
</evidence>
<keyword evidence="5" id="KW-0851">Voltage-gated channel</keyword>
<dbReference type="Gene3D" id="1.20.120.350">
    <property type="entry name" value="Voltage-gated potassium channels. Chain C"/>
    <property type="match status" value="1"/>
</dbReference>
<dbReference type="RefSeq" id="WP_093140261.1">
    <property type="nucleotide sequence ID" value="NZ_FOXF01000003.1"/>
</dbReference>
<feature type="domain" description="Ion transport" evidence="12">
    <location>
        <begin position="21"/>
        <end position="271"/>
    </location>
</feature>
<keyword evidence="14" id="KW-1185">Reference proteome</keyword>
<name>A0A662ZFK9_9GAMM</name>
<dbReference type="AlphaFoldDB" id="A0A662ZFK9"/>
<dbReference type="InterPro" id="IPR027359">
    <property type="entry name" value="Volt_channel_dom_sf"/>
</dbReference>
<keyword evidence="6 11" id="KW-1133">Transmembrane helix</keyword>
<evidence type="ECO:0000313" key="14">
    <source>
        <dbReference type="Proteomes" id="UP000243745"/>
    </source>
</evidence>
<accession>A0A662ZFK9</accession>
<keyword evidence="3 11" id="KW-0812">Transmembrane</keyword>
<evidence type="ECO:0000256" key="5">
    <source>
        <dbReference type="ARBA" id="ARBA00022882"/>
    </source>
</evidence>
<feature type="transmembrane region" description="Helical" evidence="11">
    <location>
        <begin position="131"/>
        <end position="161"/>
    </location>
</feature>
<dbReference type="InterPro" id="IPR050599">
    <property type="entry name" value="VDCC_alpha-1_subunit"/>
</dbReference>
<dbReference type="Pfam" id="PF00520">
    <property type="entry name" value="Ion_trans"/>
    <property type="match status" value="1"/>
</dbReference>
<evidence type="ECO:0000313" key="13">
    <source>
        <dbReference type="EMBL" id="SFP04641.1"/>
    </source>
</evidence>
<dbReference type="SUPFAM" id="SSF81324">
    <property type="entry name" value="Voltage-gated potassium channels"/>
    <property type="match status" value="1"/>
</dbReference>
<protein>
    <submittedName>
        <fullName evidence="13">Voltage-gated sodium channel</fullName>
    </submittedName>
</protein>
<gene>
    <name evidence="13" type="ORF">SAMN02910344_00298</name>
</gene>
<keyword evidence="10 13" id="KW-0407">Ion channel</keyword>
<keyword evidence="4" id="KW-0106">Calcium</keyword>
<evidence type="ECO:0000256" key="8">
    <source>
        <dbReference type="ARBA" id="ARBA00023136"/>
    </source>
</evidence>
<evidence type="ECO:0000256" key="1">
    <source>
        <dbReference type="ARBA" id="ARBA00004141"/>
    </source>
</evidence>